<feature type="region of interest" description="Disordered" evidence="1">
    <location>
        <begin position="32"/>
        <end position="61"/>
    </location>
</feature>
<dbReference type="EMBL" id="HBIO01017462">
    <property type="protein sequence ID" value="CAE0468564.1"/>
    <property type="molecule type" value="Transcribed_RNA"/>
</dbReference>
<evidence type="ECO:0000256" key="1">
    <source>
        <dbReference type="SAM" id="MobiDB-lite"/>
    </source>
</evidence>
<reference evidence="2" key="1">
    <citation type="submission" date="2021-01" db="EMBL/GenBank/DDBJ databases">
        <authorList>
            <person name="Corre E."/>
            <person name="Pelletier E."/>
            <person name="Niang G."/>
            <person name="Scheremetjew M."/>
            <person name="Finn R."/>
            <person name="Kale V."/>
            <person name="Holt S."/>
            <person name="Cochrane G."/>
            <person name="Meng A."/>
            <person name="Brown T."/>
            <person name="Cohen L."/>
        </authorList>
    </citation>
    <scope>NUCLEOTIDE SEQUENCE</scope>
    <source>
        <strain evidence="2">MM31A-1</strain>
    </source>
</reference>
<gene>
    <name evidence="2" type="ORF">CDEB00056_LOCUS13417</name>
</gene>
<dbReference type="InterPro" id="IPR019734">
    <property type="entry name" value="TPR_rpt"/>
</dbReference>
<sequence>MKGINITSITLYSTVAFSSLFRSCAFQVVPTGCGGSRQPSTPSTSTGIGIGTGIEPAPTNSNTIHNNHVMSDDSFGSRRQLITSLVPSAIVTATGVSILLSPQLSFAEDVQVDPVIVDPVIVAPTGEIKKLFNEGRALEQQGNIQASQRIFAKVTKLAPRFIYGWAYLGNSQVALGSLDPAENSYTKAVNLCVESRKEEEKLGIPRCNDLYLLYLNRGSLRLNNGMAMAMAKEALLDLEAADSLRAKPDAVILQNLARAREVNGLYAASDRDYTVAISMTSNEVSPFWLRAALVKFQLGDTMGSFDLIRRVENRFSEAPEVRAALAAMLYAKGDQDIDTARKKFLEIPDRQRLKYRNDEFLLNTISWPPRMIDNIKALSDAVGDAGRVEI</sequence>
<organism evidence="2">
    <name type="scientific">Chaetoceros debilis</name>
    <dbReference type="NCBI Taxonomy" id="122233"/>
    <lineage>
        <taxon>Eukaryota</taxon>
        <taxon>Sar</taxon>
        <taxon>Stramenopiles</taxon>
        <taxon>Ochrophyta</taxon>
        <taxon>Bacillariophyta</taxon>
        <taxon>Coscinodiscophyceae</taxon>
        <taxon>Chaetocerotophycidae</taxon>
        <taxon>Chaetocerotales</taxon>
        <taxon>Chaetocerotaceae</taxon>
        <taxon>Chaetoceros</taxon>
    </lineage>
</organism>
<protein>
    <submittedName>
        <fullName evidence="2">Uncharacterized protein</fullName>
    </submittedName>
</protein>
<name>A0A7S3VAN8_9STRA</name>
<dbReference type="Gene3D" id="1.25.40.10">
    <property type="entry name" value="Tetratricopeptide repeat domain"/>
    <property type="match status" value="1"/>
</dbReference>
<accession>A0A7S3VAN8</accession>
<proteinExistence type="predicted"/>
<evidence type="ECO:0000313" key="2">
    <source>
        <dbReference type="EMBL" id="CAE0468564.1"/>
    </source>
</evidence>
<dbReference type="SMART" id="SM00028">
    <property type="entry name" value="TPR"/>
    <property type="match status" value="3"/>
</dbReference>
<dbReference type="InterPro" id="IPR011990">
    <property type="entry name" value="TPR-like_helical_dom_sf"/>
</dbReference>
<dbReference type="SUPFAM" id="SSF48452">
    <property type="entry name" value="TPR-like"/>
    <property type="match status" value="1"/>
</dbReference>
<dbReference type="AlphaFoldDB" id="A0A7S3VAN8"/>